<dbReference type="Gene3D" id="3.30.70.580">
    <property type="entry name" value="Pseudouridine synthase I, catalytic domain, N-terminal subdomain"/>
    <property type="match status" value="1"/>
</dbReference>
<dbReference type="EMBL" id="PVTI01000018">
    <property type="protein sequence ID" value="PRY56633.1"/>
    <property type="molecule type" value="Genomic_DNA"/>
</dbReference>
<feature type="domain" description="RNA-binding S4" evidence="7">
    <location>
        <begin position="86"/>
        <end position="145"/>
    </location>
</feature>
<evidence type="ECO:0000256" key="5">
    <source>
        <dbReference type="RuleBase" id="RU003887"/>
    </source>
</evidence>
<dbReference type="SUPFAM" id="SSF55120">
    <property type="entry name" value="Pseudouridine synthase"/>
    <property type="match status" value="1"/>
</dbReference>
<dbReference type="CDD" id="cd00165">
    <property type="entry name" value="S4"/>
    <property type="match status" value="1"/>
</dbReference>
<evidence type="ECO:0000313" key="8">
    <source>
        <dbReference type="EMBL" id="PRY56633.1"/>
    </source>
</evidence>
<dbReference type="InterPro" id="IPR002942">
    <property type="entry name" value="S4_RNA-bd"/>
</dbReference>
<dbReference type="Pfam" id="PF01479">
    <property type="entry name" value="S4"/>
    <property type="match status" value="1"/>
</dbReference>
<dbReference type="InterPro" id="IPR020103">
    <property type="entry name" value="PsdUridine_synth_cat_dom_sf"/>
</dbReference>
<sequence>MTPPRDRRGGGGAGRGAGSGGGRRGGSGQGRPGQGGPGQGRGGPSRGGQGGSGRPRGGATTKRSQPTQPKQRPPQPSVDVHDPDGIRLQKLLAGAGVGSRRVCEQLIADGRVEVDGQIVTELGVRIRPDQVVHVDGVRVTLDESRVYLAFNKPLNVVTSMNDELGRIDIGNYVGDRKERLFHVGRLDADTEGLLILTNDGELAHRLQHPKYGVLKTYLAQVPGPIPRDLGKRLREGVELDDGPASVDSFRIVDSQPGKAIVEVVLHEGRKHIVRRLLAEVGHPVQSLVRTQVGPIRLGDTKPGKWRKLTKGEVGDLYSAAGM</sequence>
<dbReference type="InterPro" id="IPR036986">
    <property type="entry name" value="S4_RNA-bd_sf"/>
</dbReference>
<dbReference type="OrthoDB" id="9807213at2"/>
<organism evidence="8 9">
    <name type="scientific">Knoellia remsis</name>
    <dbReference type="NCBI Taxonomy" id="407159"/>
    <lineage>
        <taxon>Bacteria</taxon>
        <taxon>Bacillati</taxon>
        <taxon>Actinomycetota</taxon>
        <taxon>Actinomycetes</taxon>
        <taxon>Micrococcales</taxon>
        <taxon>Intrasporangiaceae</taxon>
        <taxon>Knoellia</taxon>
    </lineage>
</organism>
<dbReference type="InterPro" id="IPR018496">
    <property type="entry name" value="PsdUridine_synth_RsuA/RluB_CS"/>
</dbReference>
<dbReference type="InterPro" id="IPR042092">
    <property type="entry name" value="PsdUridine_s_RsuA/RluB/E/F_cat"/>
</dbReference>
<dbReference type="CDD" id="cd02870">
    <property type="entry name" value="PseudoU_synth_RsuA_like"/>
    <property type="match status" value="1"/>
</dbReference>
<dbReference type="SMART" id="SM00363">
    <property type="entry name" value="S4"/>
    <property type="match status" value="1"/>
</dbReference>
<proteinExistence type="inferred from homology"/>
<keyword evidence="3 5" id="KW-0413">Isomerase</keyword>
<evidence type="ECO:0000256" key="1">
    <source>
        <dbReference type="ARBA" id="ARBA00000073"/>
    </source>
</evidence>
<dbReference type="Gene3D" id="3.30.70.1560">
    <property type="entry name" value="Alpha-L RNA-binding motif"/>
    <property type="match status" value="1"/>
</dbReference>
<dbReference type="PROSITE" id="PS50889">
    <property type="entry name" value="S4"/>
    <property type="match status" value="1"/>
</dbReference>
<evidence type="ECO:0000256" key="4">
    <source>
        <dbReference type="PROSITE-ProRule" id="PRU00182"/>
    </source>
</evidence>
<dbReference type="Pfam" id="PF00849">
    <property type="entry name" value="PseudoU_synth_2"/>
    <property type="match status" value="1"/>
</dbReference>
<dbReference type="EC" id="5.4.99.-" evidence="5"/>
<dbReference type="GO" id="GO:0120159">
    <property type="term" value="F:rRNA pseudouridine synthase activity"/>
    <property type="evidence" value="ECO:0007669"/>
    <property type="project" value="UniProtKB-ARBA"/>
</dbReference>
<keyword evidence="4" id="KW-0694">RNA-binding</keyword>
<evidence type="ECO:0000256" key="3">
    <source>
        <dbReference type="ARBA" id="ARBA00023235"/>
    </source>
</evidence>
<evidence type="ECO:0000313" key="9">
    <source>
        <dbReference type="Proteomes" id="UP000237822"/>
    </source>
</evidence>
<dbReference type="InterPro" id="IPR006145">
    <property type="entry name" value="PsdUridine_synth_RsuA/RluA"/>
</dbReference>
<dbReference type="InterPro" id="IPR020094">
    <property type="entry name" value="TruA/RsuA/RluB/E/F_N"/>
</dbReference>
<evidence type="ECO:0000256" key="2">
    <source>
        <dbReference type="ARBA" id="ARBA00008348"/>
    </source>
</evidence>
<dbReference type="FunFam" id="3.10.290.10:FF:000003">
    <property type="entry name" value="Pseudouridine synthase"/>
    <property type="match status" value="1"/>
</dbReference>
<dbReference type="NCBIfam" id="TIGR00093">
    <property type="entry name" value="pseudouridine synthase"/>
    <property type="match status" value="1"/>
</dbReference>
<protein>
    <recommendedName>
        <fullName evidence="5">Pseudouridine synthase</fullName>
        <ecNumber evidence="5">5.4.99.-</ecNumber>
    </recommendedName>
</protein>
<dbReference type="PROSITE" id="PS01149">
    <property type="entry name" value="PSI_RSU"/>
    <property type="match status" value="1"/>
</dbReference>
<reference evidence="8 9" key="1">
    <citation type="submission" date="2018-03" db="EMBL/GenBank/DDBJ databases">
        <title>Genomic Encyclopedia of Archaeal and Bacterial Type Strains, Phase II (KMG-II): from individual species to whole genera.</title>
        <authorList>
            <person name="Goeker M."/>
        </authorList>
    </citation>
    <scope>NUCLEOTIDE SEQUENCE [LARGE SCALE GENOMIC DNA]</scope>
    <source>
        <strain evidence="8 9">ATCC BAA-1496</strain>
    </source>
</reference>
<comment type="catalytic activity">
    <reaction evidence="1">
        <text>a uridine in RNA = a pseudouridine in RNA</text>
        <dbReference type="Rhea" id="RHEA:48348"/>
        <dbReference type="Rhea" id="RHEA-COMP:12068"/>
        <dbReference type="Rhea" id="RHEA-COMP:12069"/>
        <dbReference type="ChEBI" id="CHEBI:65314"/>
        <dbReference type="ChEBI" id="CHEBI:65315"/>
    </reaction>
</comment>
<dbReference type="PANTHER" id="PTHR47683:SF2">
    <property type="entry name" value="RNA-BINDING S4 DOMAIN-CONTAINING PROTEIN"/>
    <property type="match status" value="1"/>
</dbReference>
<dbReference type="InterPro" id="IPR050343">
    <property type="entry name" value="RsuA_PseudoU_synthase"/>
</dbReference>
<gene>
    <name evidence="8" type="ORF">BCF74_11828</name>
</gene>
<feature type="region of interest" description="Disordered" evidence="6">
    <location>
        <begin position="1"/>
        <end position="83"/>
    </location>
</feature>
<feature type="compositionally biased region" description="Low complexity" evidence="6">
    <location>
        <begin position="57"/>
        <end position="70"/>
    </location>
</feature>
<dbReference type="SUPFAM" id="SSF55174">
    <property type="entry name" value="Alpha-L RNA-binding motif"/>
    <property type="match status" value="1"/>
</dbReference>
<dbReference type="AlphaFoldDB" id="A0A2T0UFC6"/>
<evidence type="ECO:0000259" key="7">
    <source>
        <dbReference type="SMART" id="SM00363"/>
    </source>
</evidence>
<comment type="caution">
    <text evidence="8">The sequence shown here is derived from an EMBL/GenBank/DDBJ whole genome shotgun (WGS) entry which is preliminary data.</text>
</comment>
<keyword evidence="9" id="KW-1185">Reference proteome</keyword>
<dbReference type="InterPro" id="IPR000748">
    <property type="entry name" value="PsdUridine_synth_RsuA/RluB/E/F"/>
</dbReference>
<evidence type="ECO:0000256" key="6">
    <source>
        <dbReference type="SAM" id="MobiDB-lite"/>
    </source>
</evidence>
<feature type="compositionally biased region" description="Gly residues" evidence="6">
    <location>
        <begin position="10"/>
        <end position="56"/>
    </location>
</feature>
<accession>A0A2T0UFC6</accession>
<dbReference type="PANTHER" id="PTHR47683">
    <property type="entry name" value="PSEUDOURIDINE SYNTHASE FAMILY PROTEIN-RELATED"/>
    <property type="match status" value="1"/>
</dbReference>
<name>A0A2T0UFC6_9MICO</name>
<dbReference type="GO" id="GO:0003723">
    <property type="term" value="F:RNA binding"/>
    <property type="evidence" value="ECO:0007669"/>
    <property type="project" value="UniProtKB-KW"/>
</dbReference>
<comment type="similarity">
    <text evidence="2 5">Belongs to the pseudouridine synthase RsuA family.</text>
</comment>
<dbReference type="GO" id="GO:0000455">
    <property type="term" value="P:enzyme-directed rRNA pseudouridine synthesis"/>
    <property type="evidence" value="ECO:0007669"/>
    <property type="project" value="UniProtKB-ARBA"/>
</dbReference>
<dbReference type="RefSeq" id="WP_106298058.1">
    <property type="nucleotide sequence ID" value="NZ_PVTI01000018.1"/>
</dbReference>
<dbReference type="Gene3D" id="3.10.290.10">
    <property type="entry name" value="RNA-binding S4 domain"/>
    <property type="match status" value="1"/>
</dbReference>
<dbReference type="Proteomes" id="UP000237822">
    <property type="component" value="Unassembled WGS sequence"/>
</dbReference>